<sequence>MLFSRPITYDLSDCRVAHGRIYDTEVYDGDEWVPHGRLAVMRDMITHDGNHIHTVDYHGPNHALLIRGKAGDPTFRARLNLTECGNAFVGTMSTGGGKPQALRGTALEQVYRTQRHLKSDPAAPFLPWEDFTIKSEWVSGELKITYLLGSENVSDRTRVTKVDRAKGETWLEMVAQFQPPFRQNAFSIVLVSGSQTFTGTLTDDDGNDYDWRGATAPELPEPRAAVFRAAHESRPSAFAEATPSTTMSLQDLDNISSIQVVTDDKGKQFTVDFAQTTCGGYFNKCLVNALDQKWIDGIYGHAYYLPPGVQQVFSDSTQYFKDYAVLGTGQMLYDNLGTNPQYRDLIKRIQPQTMQTVWQDMGKSQTAGLAYQEASNALYIQGYRDGVPQMQAYLQDDPEKWALDYFNWLSDDANLLTWQIQVASKEFDNVKSRMYEWYVKLQVLAPDKDYGQRFMTIAYAALLGVTYSKSRWSDDLKPYLQALIENAIAGKVDPTIMDEVQQQAAKENQELMSTLVTTADQIALLVDGIAAAMSAYQLNKPLQQLAQDPQAQALIGQQLQGAQYEAWSDLTTKGKVGGLLSMMFYGATAGYLIYTIAQDSKSPQTPKQITTEVNLGVLAMAILVKGIEKMMSLGVGRFLENFSLGGHGGAFRTFAGDLATWFKEGGKIVPEGPVGKAFVAIFGENSAEFMTRRIGPAMAVCGLVLSAFMLYDAIQSGDIRNVVFEALNAFVGLLTVALIGFELMSFAWAGPAGLALAVVGIIITLVQFIWNLIDPPQPAPDPITEFVDGPMVAKGFATAG</sequence>
<keyword evidence="3" id="KW-1185">Reference proteome</keyword>
<proteinExistence type="predicted"/>
<feature type="transmembrane region" description="Helical" evidence="1">
    <location>
        <begin position="754"/>
        <end position="773"/>
    </location>
</feature>
<organism evidence="2 3">
    <name type="scientific">Streptomyces cyanogenus</name>
    <dbReference type="NCBI Taxonomy" id="80860"/>
    <lineage>
        <taxon>Bacteria</taxon>
        <taxon>Bacillati</taxon>
        <taxon>Actinomycetota</taxon>
        <taxon>Actinomycetes</taxon>
        <taxon>Kitasatosporales</taxon>
        <taxon>Streptomycetaceae</taxon>
        <taxon>Streptomyces</taxon>
    </lineage>
</organism>
<keyword evidence="1" id="KW-0472">Membrane</keyword>
<evidence type="ECO:0000256" key="1">
    <source>
        <dbReference type="SAM" id="Phobius"/>
    </source>
</evidence>
<gene>
    <name evidence="2" type="ORF">S1361_02090</name>
</gene>
<evidence type="ECO:0000313" key="3">
    <source>
        <dbReference type="Proteomes" id="UP000663908"/>
    </source>
</evidence>
<accession>A0ABX7THY3</accession>
<evidence type="ECO:0000313" key="2">
    <source>
        <dbReference type="EMBL" id="QTD96115.1"/>
    </source>
</evidence>
<dbReference type="RefSeq" id="WP_208030137.1">
    <property type="nucleotide sequence ID" value="NZ_CP071839.1"/>
</dbReference>
<keyword evidence="1" id="KW-1133">Transmembrane helix</keyword>
<keyword evidence="1" id="KW-0812">Transmembrane</keyword>
<name>A0ABX7THY3_STRCY</name>
<feature type="transmembrane region" description="Helical" evidence="1">
    <location>
        <begin position="694"/>
        <end position="714"/>
    </location>
</feature>
<dbReference type="EMBL" id="CP071839">
    <property type="protein sequence ID" value="QTD96115.1"/>
    <property type="molecule type" value="Genomic_DNA"/>
</dbReference>
<reference evidence="2 3" key="1">
    <citation type="submission" date="2021-03" db="EMBL/GenBank/DDBJ databases">
        <title>Complete genome sequence of Streptomyces cyanogenus S136, producer of anticancer angucycline landomycin A.</title>
        <authorList>
            <person name="Hrab P."/>
            <person name="Ruckert C."/>
            <person name="Busche T."/>
            <person name="Ostash I."/>
            <person name="Kalinowski J."/>
            <person name="Fedorenko V."/>
            <person name="Yushchuk O."/>
            <person name="Ostash B."/>
        </authorList>
    </citation>
    <scope>NUCLEOTIDE SEQUENCE [LARGE SCALE GENOMIC DNA]</scope>
    <source>
        <strain evidence="2 3">S136</strain>
    </source>
</reference>
<feature type="transmembrane region" description="Helical" evidence="1">
    <location>
        <begin position="726"/>
        <end position="748"/>
    </location>
</feature>
<dbReference type="Proteomes" id="UP000663908">
    <property type="component" value="Chromosome"/>
</dbReference>
<protein>
    <submittedName>
        <fullName evidence="2">Uncharacterized protein</fullName>
    </submittedName>
</protein>